<dbReference type="Proteomes" id="UP000001567">
    <property type="component" value="Chromosome"/>
</dbReference>
<protein>
    <submittedName>
        <fullName evidence="1">Uncharacterized protein</fullName>
    </submittedName>
</protein>
<dbReference type="AlphaFoldDB" id="A4WHE9"/>
<evidence type="ECO:0000313" key="1">
    <source>
        <dbReference type="EMBL" id="ABP49816.1"/>
    </source>
</evidence>
<organism evidence="1 2">
    <name type="scientific">Pyrobaculum arsenaticum (strain DSM 13514 / JCM 11321 / PZ6)</name>
    <dbReference type="NCBI Taxonomy" id="340102"/>
    <lineage>
        <taxon>Archaea</taxon>
        <taxon>Thermoproteota</taxon>
        <taxon>Thermoprotei</taxon>
        <taxon>Thermoproteales</taxon>
        <taxon>Thermoproteaceae</taxon>
        <taxon>Pyrobaculum</taxon>
    </lineage>
</organism>
<gene>
    <name evidence="1" type="ordered locus">Pars_0201</name>
</gene>
<dbReference type="STRING" id="340102.Pars_0201"/>
<dbReference type="EMBL" id="CP000660">
    <property type="protein sequence ID" value="ABP49816.1"/>
    <property type="molecule type" value="Genomic_DNA"/>
</dbReference>
<reference evidence="1 2" key="1">
    <citation type="submission" date="2007-04" db="EMBL/GenBank/DDBJ databases">
        <title>Complete sequence of Pyrobaculum arsenaticum DSM 13514.</title>
        <authorList>
            <consortium name="US DOE Joint Genome Institute"/>
            <person name="Copeland A."/>
            <person name="Lucas S."/>
            <person name="Lapidus A."/>
            <person name="Barry K."/>
            <person name="Glavina del Rio T."/>
            <person name="Dalin E."/>
            <person name="Tice H."/>
            <person name="Pitluck S."/>
            <person name="Chain P."/>
            <person name="Malfatti S."/>
            <person name="Shin M."/>
            <person name="Vergez L."/>
            <person name="Schmutz J."/>
            <person name="Larimer F."/>
            <person name="Land M."/>
            <person name="Hauser L."/>
            <person name="Kyrpides N."/>
            <person name="Mikhailova N."/>
            <person name="Cozen A.E."/>
            <person name="Fitz-Gibbon S.T."/>
            <person name="House C.H."/>
            <person name="Saltikov C."/>
            <person name="Lowe T.M."/>
            <person name="Richardson P."/>
        </authorList>
    </citation>
    <scope>NUCLEOTIDE SEQUENCE [LARGE SCALE GENOMIC DNA]</scope>
    <source>
        <strain evidence="2">ATCC 700994 / DSM 13514 / JCM 11321 / PZ6</strain>
    </source>
</reference>
<accession>A4WHE9</accession>
<proteinExistence type="predicted"/>
<dbReference type="HOGENOM" id="CLU_1192658_0_0_2"/>
<name>A4WHE9_PYRAR</name>
<dbReference type="KEGG" id="pas:Pars_0201"/>
<sequence>MEEGVRLTPAQRLVLYYMAFETVYHGRAWFTFEDIRAGTGLAVRTLRAALVALRRQGFVESFMVPGMGKKMLHRLRLEKILPEPELQGLYLVDYSGEKLTPDAISVISRAEVVLYTENVPVKKLEGLAKRLKPFKGEIPQASSVAVVFNSLLDWDKVAPLAAKARYICASNALDKAVGICLTCGEVDIDLKTIRIKTPGPDLANLLDKYELVGTLTVQGCGGGKAELAVLRKRS</sequence>
<evidence type="ECO:0000313" key="2">
    <source>
        <dbReference type="Proteomes" id="UP000001567"/>
    </source>
</evidence>